<evidence type="ECO:0000313" key="2">
    <source>
        <dbReference type="EMBL" id="EFY87659.1"/>
    </source>
</evidence>
<name>E9E8Q5_METAQ</name>
<dbReference type="PANTHER" id="PTHR43617">
    <property type="entry name" value="L-AMINO ACID N-ACETYLTRANSFERASE"/>
    <property type="match status" value="1"/>
</dbReference>
<dbReference type="InterPro" id="IPR016181">
    <property type="entry name" value="Acyl_CoA_acyltransferase"/>
</dbReference>
<keyword evidence="2" id="KW-0808">Transferase</keyword>
<gene>
    <name evidence="2" type="ORF">MAC_06253</name>
</gene>
<dbReference type="GeneID" id="19250564"/>
<dbReference type="HOGENOM" id="CLU_095996_1_0_1"/>
<evidence type="ECO:0000259" key="1">
    <source>
        <dbReference type="PROSITE" id="PS51186"/>
    </source>
</evidence>
<dbReference type="SUPFAM" id="SSF55729">
    <property type="entry name" value="Acyl-CoA N-acyltransferases (Nat)"/>
    <property type="match status" value="1"/>
</dbReference>
<evidence type="ECO:0000313" key="3">
    <source>
        <dbReference type="Proteomes" id="UP000002499"/>
    </source>
</evidence>
<dbReference type="InterPro" id="IPR000182">
    <property type="entry name" value="GNAT_dom"/>
</dbReference>
<keyword evidence="3" id="KW-1185">Reference proteome</keyword>
<dbReference type="CDD" id="cd04301">
    <property type="entry name" value="NAT_SF"/>
    <property type="match status" value="1"/>
</dbReference>
<dbReference type="PANTHER" id="PTHR43617:SF38">
    <property type="entry name" value="N-ACETYLTRANSFERASE DOMAIN-CONTAINING PROTEIN"/>
    <property type="match status" value="1"/>
</dbReference>
<dbReference type="EMBL" id="GL698523">
    <property type="protein sequence ID" value="EFY87659.1"/>
    <property type="molecule type" value="Genomic_DNA"/>
</dbReference>
<reference evidence="2 3" key="1">
    <citation type="journal article" date="2011" name="PLoS Genet.">
        <title>Genome sequencing and comparative transcriptomics of the model entomopathogenic fungi Metarhizium anisopliae and M. acridum.</title>
        <authorList>
            <person name="Gao Q."/>
            <person name="Jin K."/>
            <person name="Ying S.H."/>
            <person name="Zhang Y."/>
            <person name="Xiao G."/>
            <person name="Shang Y."/>
            <person name="Duan Z."/>
            <person name="Hu X."/>
            <person name="Xie X.Q."/>
            <person name="Zhou G."/>
            <person name="Peng G."/>
            <person name="Luo Z."/>
            <person name="Huang W."/>
            <person name="Wang B."/>
            <person name="Fang W."/>
            <person name="Wang S."/>
            <person name="Zhong Y."/>
            <person name="Ma L.J."/>
            <person name="St Leger R.J."/>
            <person name="Zhao G.P."/>
            <person name="Pei Y."/>
            <person name="Feng M.G."/>
            <person name="Xia Y."/>
            <person name="Wang C."/>
        </authorList>
    </citation>
    <scope>NUCLEOTIDE SEQUENCE [LARGE SCALE GENOMIC DNA]</scope>
    <source>
        <strain evidence="2 3">CQMa 102</strain>
    </source>
</reference>
<dbReference type="InterPro" id="IPR008125">
    <property type="entry name" value="Streptothricin_AcTrfase"/>
</dbReference>
<dbReference type="GO" id="GO:0016747">
    <property type="term" value="F:acyltransferase activity, transferring groups other than amino-acyl groups"/>
    <property type="evidence" value="ECO:0007669"/>
    <property type="project" value="InterPro"/>
</dbReference>
<dbReference type="OrthoDB" id="9975416at2759"/>
<protein>
    <submittedName>
        <fullName evidence="2">Streptothricin-acetyltransferase</fullName>
    </submittedName>
</protein>
<feature type="domain" description="N-acetyltransferase" evidence="1">
    <location>
        <begin position="35"/>
        <end position="181"/>
    </location>
</feature>
<dbReference type="InParanoid" id="E9E8Q5"/>
<accession>E9E8Q5</accession>
<dbReference type="AlphaFoldDB" id="E9E8Q5"/>
<dbReference type="PROSITE" id="PS51186">
    <property type="entry name" value="GNAT"/>
    <property type="match status" value="1"/>
</dbReference>
<dbReference type="Gene3D" id="3.40.630.30">
    <property type="match status" value="1"/>
</dbReference>
<dbReference type="eggNOG" id="ENOG502SGIU">
    <property type="taxonomic scope" value="Eukaryota"/>
</dbReference>
<dbReference type="KEGG" id="maw:19250564"/>
<dbReference type="OMA" id="WNHYAYI"/>
<dbReference type="STRING" id="655827.E9E8Q5"/>
<proteinExistence type="predicted"/>
<dbReference type="Pfam" id="PF00583">
    <property type="entry name" value="Acetyltransf_1"/>
    <property type="match status" value="1"/>
</dbReference>
<sequence length="181" mass="20075">MQVSTADSLTNADLAGCNFSFKVSSKFSRPYAHLASISSPSDIQLNPTREYTKSYGGVDDDFEVAQQATHKVIFALRDDSGSVHGYAMAFKDWNNMVTLHDFAVSSELRGQGYGKKLFNRVVEWARGLDVAGIKIETQDSNVAACRFYAGCGAVFGGYDEFLYRGTENSGETALYWYYLFN</sequence>
<organism evidence="3">
    <name type="scientific">Metarhizium acridum (strain CQMa 102)</name>
    <dbReference type="NCBI Taxonomy" id="655827"/>
    <lineage>
        <taxon>Eukaryota</taxon>
        <taxon>Fungi</taxon>
        <taxon>Dikarya</taxon>
        <taxon>Ascomycota</taxon>
        <taxon>Pezizomycotina</taxon>
        <taxon>Sordariomycetes</taxon>
        <taxon>Hypocreomycetidae</taxon>
        <taxon>Hypocreales</taxon>
        <taxon>Clavicipitaceae</taxon>
        <taxon>Metarhizium</taxon>
    </lineage>
</organism>
<dbReference type="InterPro" id="IPR050276">
    <property type="entry name" value="MshD_Acetyltransferase"/>
</dbReference>
<dbReference type="Proteomes" id="UP000002499">
    <property type="component" value="Unassembled WGS sequence"/>
</dbReference>
<dbReference type="PRINTS" id="PR01754">
    <property type="entry name" value="SACTRNSFRASE"/>
</dbReference>